<evidence type="ECO:0000259" key="3">
    <source>
        <dbReference type="SMART" id="SM00642"/>
    </source>
</evidence>
<dbReference type="PANTHER" id="PTHR38784:SF1">
    <property type="entry name" value="SUCROSE PHOSPHORYLASE"/>
    <property type="match status" value="1"/>
</dbReference>
<dbReference type="InterPro" id="IPR033746">
    <property type="entry name" value="GGa_phosphorylase"/>
</dbReference>
<sequence>MTPTSITALRPQIVSLIEALYPGQESPRIAEAILSCAQKWHTEARHFSPLDEKTVYFITYGDAISAATGTPLQALHTFARRFLAPTVSDIHLLPMFPYSSDDGFSVIDYYGVDPALGSWSDIQALSGDFSLMFDCVINHISQHSEWFTEYLKGNPDYQHFFIEADKNANYQNVVRPRTSPLFSAFTRRDGKCVQIWTTFSDDQIDLNFNEPDVLLESINILLYYAAHGATSIRLDAIGFIWKASGTTCIHLPQAHQIIRLWRLLLDAIFPGCRIITETNVPHQENIAYFGQGDEAQMVYQFPLPPLTLHAFLRGNARWLRQWSTSLDNELLPPGATFFNFLASHDGIGLRPTENLLDNAERDFLVSETLRKKGRVSWKNNSDGSTSPYELNINYLSALSEPGDSNAIKVAKTTAAHAILMALKGVPAIYYHSLLGSENDLAGVEQSGINRRINREKLTLEALEPDLLAPHHLRCMIFSALKQLLVIRKAHPAFSPAATQTTLALADAFFGVRRHDVVSGEMITCVVNVTGEAQPLALDINGECLFTGEKIQGAITLQPWQICWINHTA</sequence>
<dbReference type="PIRSF" id="PIRSF003059">
    <property type="entry name" value="Sucrose_phosphorylase"/>
    <property type="match status" value="1"/>
</dbReference>
<dbReference type="InterPro" id="IPR006047">
    <property type="entry name" value="GH13_cat_dom"/>
</dbReference>
<keyword evidence="5" id="KW-1185">Reference proteome</keyword>
<evidence type="ECO:0000313" key="4">
    <source>
        <dbReference type="EMBL" id="CAH6636582.1"/>
    </source>
</evidence>
<evidence type="ECO:0000313" key="5">
    <source>
        <dbReference type="Proteomes" id="UP001152651"/>
    </source>
</evidence>
<dbReference type="InterPro" id="IPR017853">
    <property type="entry name" value="GH"/>
</dbReference>
<evidence type="ECO:0000256" key="1">
    <source>
        <dbReference type="ARBA" id="ARBA00022676"/>
    </source>
</evidence>
<dbReference type="Proteomes" id="UP001152651">
    <property type="component" value="Unassembled WGS sequence"/>
</dbReference>
<dbReference type="CDD" id="cd11356">
    <property type="entry name" value="AmyAc_Sucrose_phosphorylase-like_1"/>
    <property type="match status" value="1"/>
</dbReference>
<name>A0ABM9F713_9ENTR</name>
<proteinExistence type="predicted"/>
<dbReference type="InterPro" id="IPR045857">
    <property type="entry name" value="O16G_dom_2"/>
</dbReference>
<feature type="domain" description="Glycosyl hydrolase family 13 catalytic" evidence="3">
    <location>
        <begin position="54"/>
        <end position="458"/>
    </location>
</feature>
<dbReference type="SMART" id="SM00642">
    <property type="entry name" value="Aamy"/>
    <property type="match status" value="1"/>
</dbReference>
<dbReference type="Pfam" id="PF00128">
    <property type="entry name" value="Alpha-amylase"/>
    <property type="match status" value="1"/>
</dbReference>
<accession>A0ABM9F713</accession>
<dbReference type="SUPFAM" id="SSF51445">
    <property type="entry name" value="(Trans)glycosidases"/>
    <property type="match status" value="1"/>
</dbReference>
<gene>
    <name evidence="4" type="ORF">FBBNIHIM_07095</name>
</gene>
<dbReference type="RefSeq" id="WP_253897398.1">
    <property type="nucleotide sequence ID" value="NZ_CALSBS010000004.1"/>
</dbReference>
<evidence type="ECO:0000256" key="2">
    <source>
        <dbReference type="ARBA" id="ARBA00022679"/>
    </source>
</evidence>
<reference evidence="4" key="1">
    <citation type="submission" date="2022-05" db="EMBL/GenBank/DDBJ databases">
        <authorList>
            <person name="Blom J."/>
        </authorList>
    </citation>
    <scope>NUCLEOTIDE SEQUENCE</scope>
    <source>
        <strain evidence="4">Type strain: CPO20170097</strain>
    </source>
</reference>
<dbReference type="EMBL" id="CALSBS010000004">
    <property type="protein sequence ID" value="CAH6636582.1"/>
    <property type="molecule type" value="Genomic_DNA"/>
</dbReference>
<dbReference type="Gene3D" id="3.90.400.10">
    <property type="entry name" value="Oligo-1,6-glucosidase, Domain 2"/>
    <property type="match status" value="1"/>
</dbReference>
<dbReference type="PANTHER" id="PTHR38784">
    <property type="entry name" value="SUCROSE PHOSPHORYLASE"/>
    <property type="match status" value="1"/>
</dbReference>
<organism evidence="4 5">
    <name type="scientific">Pseudocitrobacter vendiensis</name>
    <dbReference type="NCBI Taxonomy" id="2488306"/>
    <lineage>
        <taxon>Bacteria</taxon>
        <taxon>Pseudomonadati</taxon>
        <taxon>Pseudomonadota</taxon>
        <taxon>Gammaproteobacteria</taxon>
        <taxon>Enterobacterales</taxon>
        <taxon>Enterobacteriaceae</taxon>
        <taxon>Pseudocitrobacter</taxon>
    </lineage>
</organism>
<comment type="caution">
    <text evidence="4">The sequence shown here is derived from an EMBL/GenBank/DDBJ whole genome shotgun (WGS) entry which is preliminary data.</text>
</comment>
<protein>
    <submittedName>
        <fullName evidence="4">DUF3459 domain-containing protein</fullName>
    </submittedName>
</protein>
<keyword evidence="2" id="KW-0808">Transferase</keyword>
<keyword evidence="1" id="KW-0328">Glycosyltransferase</keyword>
<dbReference type="InterPro" id="IPR016377">
    <property type="entry name" value="Sucrose_GGa_phosphorylase-rel"/>
</dbReference>
<dbReference type="Gene3D" id="3.20.20.80">
    <property type="entry name" value="Glycosidases"/>
    <property type="match status" value="1"/>
</dbReference>